<dbReference type="SUPFAM" id="SSF55816">
    <property type="entry name" value="5'-nucleotidase (syn. UDP-sugar hydrolase), C-terminal domain"/>
    <property type="match status" value="1"/>
</dbReference>
<organism evidence="2 3">
    <name type="scientific">Sediminibacterium roseum</name>
    <dbReference type="NCBI Taxonomy" id="1978412"/>
    <lineage>
        <taxon>Bacteria</taxon>
        <taxon>Pseudomonadati</taxon>
        <taxon>Bacteroidota</taxon>
        <taxon>Chitinophagia</taxon>
        <taxon>Chitinophagales</taxon>
        <taxon>Chitinophagaceae</taxon>
        <taxon>Sediminibacterium</taxon>
    </lineage>
</organism>
<dbReference type="PANTHER" id="PTHR11575:SF24">
    <property type="entry name" value="5'-NUCLEOTIDASE"/>
    <property type="match status" value="1"/>
</dbReference>
<protein>
    <recommendedName>
        <fullName evidence="1">5'-Nucleotidase C-terminal domain-containing protein</fullName>
    </recommendedName>
</protein>
<name>A0ABW9ZU90_9BACT</name>
<gene>
    <name evidence="2" type="ORF">GWC95_05230</name>
</gene>
<dbReference type="Proteomes" id="UP000753802">
    <property type="component" value="Unassembled WGS sequence"/>
</dbReference>
<dbReference type="PROSITE" id="PS51257">
    <property type="entry name" value="PROKAR_LIPOPROTEIN"/>
    <property type="match status" value="1"/>
</dbReference>
<dbReference type="InterPro" id="IPR006179">
    <property type="entry name" value="5_nucleotidase/apyrase"/>
</dbReference>
<comment type="caution">
    <text evidence="2">The sequence shown here is derived from an EMBL/GenBank/DDBJ whole genome shotgun (WGS) entry which is preliminary data.</text>
</comment>
<evidence type="ECO:0000313" key="3">
    <source>
        <dbReference type="Proteomes" id="UP000753802"/>
    </source>
</evidence>
<sequence>MLRKLLSFYILSILSVSCGSGRHASTAPAGETSVLYKDYRIEKDSKKDPALVQMLQPYSLSLNETMNKVIAVAKDDLGNKQPESKLGNLMADCMRTMAEKKFERKVDAAFMNQFGIRATIAKGDITVGKIFEIMPFDNLVVLQEIKGDVLKEFLDRMAADGGWPVSAGVRLRIKDKKAVDVSINNKPLDPNTTYVIANSDYVASGGDNCEMLRKVPMISKGYLFRDALMEFIGNYTKQGKPVDYTIENRVSYVNN</sequence>
<dbReference type="PRINTS" id="PR01607">
    <property type="entry name" value="APYRASEFAMLY"/>
</dbReference>
<keyword evidence="3" id="KW-1185">Reference proteome</keyword>
<proteinExistence type="predicted"/>
<dbReference type="EMBL" id="JAACJS010000006">
    <property type="protein sequence ID" value="NCI49317.1"/>
    <property type="molecule type" value="Genomic_DNA"/>
</dbReference>
<evidence type="ECO:0000313" key="2">
    <source>
        <dbReference type="EMBL" id="NCI49317.1"/>
    </source>
</evidence>
<accession>A0ABW9ZU90</accession>
<reference evidence="2 3" key="1">
    <citation type="submission" date="2020-01" db="EMBL/GenBank/DDBJ databases">
        <title>Genome analysis.</title>
        <authorList>
            <person name="Wu S."/>
            <person name="Wang G."/>
        </authorList>
    </citation>
    <scope>NUCLEOTIDE SEQUENCE [LARGE SCALE GENOMIC DNA]</scope>
    <source>
        <strain evidence="2 3">SYL130</strain>
    </source>
</reference>
<evidence type="ECO:0000259" key="1">
    <source>
        <dbReference type="Pfam" id="PF02872"/>
    </source>
</evidence>
<dbReference type="Gene3D" id="3.90.780.10">
    <property type="entry name" value="5'-Nucleotidase, C-terminal domain"/>
    <property type="match status" value="1"/>
</dbReference>
<dbReference type="Pfam" id="PF02872">
    <property type="entry name" value="5_nucleotid_C"/>
    <property type="match status" value="1"/>
</dbReference>
<dbReference type="InterPro" id="IPR008334">
    <property type="entry name" value="5'-Nucleotdase_C"/>
</dbReference>
<dbReference type="PANTHER" id="PTHR11575">
    <property type="entry name" value="5'-NUCLEOTIDASE-RELATED"/>
    <property type="match status" value="1"/>
</dbReference>
<dbReference type="InterPro" id="IPR036907">
    <property type="entry name" value="5'-Nucleotdase_C_sf"/>
</dbReference>
<feature type="domain" description="5'-Nucleotidase C-terminal" evidence="1">
    <location>
        <begin position="71"/>
        <end position="213"/>
    </location>
</feature>
<dbReference type="RefSeq" id="WP_161817646.1">
    <property type="nucleotide sequence ID" value="NZ_JAACJS010000006.1"/>
</dbReference>